<dbReference type="VEuPathDB" id="FungiDB:VP01_342g2"/>
<organism evidence="1 2">
    <name type="scientific">Puccinia sorghi</name>
    <dbReference type="NCBI Taxonomy" id="27349"/>
    <lineage>
        <taxon>Eukaryota</taxon>
        <taxon>Fungi</taxon>
        <taxon>Dikarya</taxon>
        <taxon>Basidiomycota</taxon>
        <taxon>Pucciniomycotina</taxon>
        <taxon>Pucciniomycetes</taxon>
        <taxon>Pucciniales</taxon>
        <taxon>Pucciniaceae</taxon>
        <taxon>Puccinia</taxon>
    </lineage>
</organism>
<dbReference type="OrthoDB" id="3234349at2759"/>
<dbReference type="AlphaFoldDB" id="A0A0L6UWH8"/>
<sequence>MEHSVTASPKHCSPLWYQGGRETQIQAVRWRDTDTLVEQKHFLKLNGTRWSELNHLPYWDPLRNIAFGVMHNWYKGVLQQHWRVCWAFKHDPLKQLSHNDQLDALEDNVSKENEARSEFQDSALLHIKKALPSIIFPRVCTVTVHQILVGVTTEASWEFLNVNCRKLSKFFLQWHVIFSTYLPLSLIDFFVKNPAYCGS</sequence>
<gene>
    <name evidence="1" type="ORF">VP01_342g2</name>
</gene>
<name>A0A0L6UWH8_9BASI</name>
<protein>
    <submittedName>
        <fullName evidence="1">Uncharacterized protein</fullName>
    </submittedName>
</protein>
<proteinExistence type="predicted"/>
<keyword evidence="2" id="KW-1185">Reference proteome</keyword>
<dbReference type="EMBL" id="LAVV01008424">
    <property type="protein sequence ID" value="KNZ52839.1"/>
    <property type="molecule type" value="Genomic_DNA"/>
</dbReference>
<dbReference type="Proteomes" id="UP000037035">
    <property type="component" value="Unassembled WGS sequence"/>
</dbReference>
<evidence type="ECO:0000313" key="2">
    <source>
        <dbReference type="Proteomes" id="UP000037035"/>
    </source>
</evidence>
<comment type="caution">
    <text evidence="1">The sequence shown here is derived from an EMBL/GenBank/DDBJ whole genome shotgun (WGS) entry which is preliminary data.</text>
</comment>
<accession>A0A0L6UWH8</accession>
<reference evidence="1 2" key="1">
    <citation type="submission" date="2015-08" db="EMBL/GenBank/DDBJ databases">
        <title>Next Generation Sequencing and Analysis of the Genome of Puccinia sorghi L Schw, the Causal Agent of Maize Common Rust.</title>
        <authorList>
            <person name="Rochi L."/>
            <person name="Burguener G."/>
            <person name="Darino M."/>
            <person name="Turjanski A."/>
            <person name="Kreff E."/>
            <person name="Dieguez M.J."/>
            <person name="Sacco F."/>
        </authorList>
    </citation>
    <scope>NUCLEOTIDE SEQUENCE [LARGE SCALE GENOMIC DNA]</scope>
    <source>
        <strain evidence="1 2">RO10H11247</strain>
    </source>
</reference>
<evidence type="ECO:0000313" key="1">
    <source>
        <dbReference type="EMBL" id="KNZ52839.1"/>
    </source>
</evidence>